<keyword evidence="3" id="KW-1185">Reference proteome</keyword>
<dbReference type="OrthoDB" id="6495095at2"/>
<dbReference type="Gene3D" id="1.20.58.2180">
    <property type="match status" value="1"/>
</dbReference>
<dbReference type="RefSeq" id="WP_131446539.1">
    <property type="nucleotide sequence ID" value="NZ_SJZB01000032.1"/>
</dbReference>
<proteinExistence type="predicted"/>
<dbReference type="PROSITE" id="PS50983">
    <property type="entry name" value="FE_B12_PBP"/>
    <property type="match status" value="1"/>
</dbReference>
<dbReference type="PANTHER" id="PTHR30535:SF34">
    <property type="entry name" value="MOLYBDATE-BINDING PROTEIN MOLA"/>
    <property type="match status" value="1"/>
</dbReference>
<dbReference type="InterPro" id="IPR050902">
    <property type="entry name" value="ABC_Transporter_SBP"/>
</dbReference>
<gene>
    <name evidence="2" type="ORF">EZJ19_08355</name>
</gene>
<reference evidence="2 3" key="1">
    <citation type="submission" date="2019-03" db="EMBL/GenBank/DDBJ databases">
        <title>Genome sequence of Thiobacillaceae bacterium LSR1, a sulfur-oxidizing bacterium isolated from freshwater sediment.</title>
        <authorList>
            <person name="Li S."/>
        </authorList>
    </citation>
    <scope>NUCLEOTIDE SEQUENCE [LARGE SCALE GENOMIC DNA]</scope>
    <source>
        <strain evidence="2 3">LSR1</strain>
    </source>
</reference>
<name>A0A4R1BCV2_9PROT</name>
<comment type="caution">
    <text evidence="2">The sequence shown here is derived from an EMBL/GenBank/DDBJ whole genome shotgun (WGS) entry which is preliminary data.</text>
</comment>
<protein>
    <submittedName>
        <fullName evidence="2">ABC transporter substrate-binding protein</fullName>
    </submittedName>
</protein>
<dbReference type="PANTHER" id="PTHR30535">
    <property type="entry name" value="VITAMIN B12-BINDING PROTEIN"/>
    <property type="match status" value="1"/>
</dbReference>
<dbReference type="Pfam" id="PF01497">
    <property type="entry name" value="Peripla_BP_2"/>
    <property type="match status" value="1"/>
</dbReference>
<feature type="domain" description="Fe/B12 periplasmic-binding" evidence="1">
    <location>
        <begin position="64"/>
        <end position="324"/>
    </location>
</feature>
<dbReference type="SUPFAM" id="SSF53807">
    <property type="entry name" value="Helical backbone' metal receptor"/>
    <property type="match status" value="1"/>
</dbReference>
<dbReference type="CDD" id="cd01142">
    <property type="entry name" value="TroA_e"/>
    <property type="match status" value="1"/>
</dbReference>
<organism evidence="2 3">
    <name type="scientific">Parasulfuritortus cantonensis</name>
    <dbReference type="NCBI Taxonomy" id="2528202"/>
    <lineage>
        <taxon>Bacteria</taxon>
        <taxon>Pseudomonadati</taxon>
        <taxon>Pseudomonadota</taxon>
        <taxon>Betaproteobacteria</taxon>
        <taxon>Nitrosomonadales</taxon>
        <taxon>Thiobacillaceae</taxon>
        <taxon>Parasulfuritortus</taxon>
    </lineage>
</organism>
<dbReference type="EMBL" id="SJZB01000032">
    <property type="protein sequence ID" value="TCJ14890.1"/>
    <property type="molecule type" value="Genomic_DNA"/>
</dbReference>
<dbReference type="InterPro" id="IPR002491">
    <property type="entry name" value="ABC_transptr_periplasmic_BD"/>
</dbReference>
<evidence type="ECO:0000259" key="1">
    <source>
        <dbReference type="PROSITE" id="PS50983"/>
    </source>
</evidence>
<accession>A0A4R1BCV2</accession>
<dbReference type="Proteomes" id="UP000295443">
    <property type="component" value="Unassembled WGS sequence"/>
</dbReference>
<dbReference type="Gene3D" id="3.40.50.1980">
    <property type="entry name" value="Nitrogenase molybdenum iron protein domain"/>
    <property type="match status" value="2"/>
</dbReference>
<dbReference type="AlphaFoldDB" id="A0A4R1BCV2"/>
<evidence type="ECO:0000313" key="3">
    <source>
        <dbReference type="Proteomes" id="UP000295443"/>
    </source>
</evidence>
<evidence type="ECO:0000313" key="2">
    <source>
        <dbReference type="EMBL" id="TCJ14890.1"/>
    </source>
</evidence>
<sequence length="362" mass="38495">MTETLPIPPDSAAARRNRRFRRLLDTLPILLAGLVCLSELPRAAGPAPAAAPAGPARVAGAAQRVGTPGISLASLVLALGGRDKLVAITPEVRANPWLNRVAPASAGLATPFTRPAGANLEALLAARPDLVVLWGDDTPLGRRLAQVGIPVLGLSYTTPEALIAAALRLGRALGPAESARAEAFAAYYRGNLARVAAGLAGLPEAAKPRVYYASVMPLYTEGAESMVNAWIEAAGGVNVAARAGLHGDGLVHLEDLLAWNPDVIVSLDAAQQRAILADPRWRRIRAVRDGRVLVNPKGINAWCTRAAEAALQVLWAAKVFHPERFADLDLDRETRRFYAEFYGYALTDDELARVLQGRPPRP</sequence>